<protein>
    <submittedName>
        <fullName evidence="1">Uncharacterized protein</fullName>
    </submittedName>
</protein>
<dbReference type="OMA" id="IIKVTQQ"/>
<proteinExistence type="inferred from homology"/>
<dbReference type="NCBIfam" id="TIGR00251">
    <property type="entry name" value="DUF167 family protein"/>
    <property type="match status" value="1"/>
</dbReference>
<sequence>MNIIKVTQQFLSGKPKGFYLQLLVKPKSKAEMLEFSEEFIIVKTKAQPIENAANEDVIRMLSEKLSIDQSSIKIVKGQQSKYKTVFIENEMQAYNKLRN</sequence>
<dbReference type="PANTHER" id="PTHR13420">
    <property type="entry name" value="UPF0235 PROTEIN C15ORF40"/>
    <property type="match status" value="1"/>
</dbReference>
<gene>
    <name evidence="1" type="ORF">POCTA_138.1.T0240151</name>
</gene>
<dbReference type="SMART" id="SM01152">
    <property type="entry name" value="DUF167"/>
    <property type="match status" value="1"/>
</dbReference>
<name>A0A8S1TIS9_PAROT</name>
<dbReference type="Proteomes" id="UP000683925">
    <property type="component" value="Unassembled WGS sequence"/>
</dbReference>
<evidence type="ECO:0000313" key="1">
    <source>
        <dbReference type="EMBL" id="CAD8150819.1"/>
    </source>
</evidence>
<comment type="caution">
    <text evidence="1">The sequence shown here is derived from an EMBL/GenBank/DDBJ whole genome shotgun (WGS) entry which is preliminary data.</text>
</comment>
<evidence type="ECO:0000313" key="2">
    <source>
        <dbReference type="Proteomes" id="UP000683925"/>
    </source>
</evidence>
<dbReference type="EMBL" id="CAJJDP010000024">
    <property type="protein sequence ID" value="CAD8150819.1"/>
    <property type="molecule type" value="Genomic_DNA"/>
</dbReference>
<organism evidence="1 2">
    <name type="scientific">Paramecium octaurelia</name>
    <dbReference type="NCBI Taxonomy" id="43137"/>
    <lineage>
        <taxon>Eukaryota</taxon>
        <taxon>Sar</taxon>
        <taxon>Alveolata</taxon>
        <taxon>Ciliophora</taxon>
        <taxon>Intramacronucleata</taxon>
        <taxon>Oligohymenophorea</taxon>
        <taxon>Peniculida</taxon>
        <taxon>Parameciidae</taxon>
        <taxon>Paramecium</taxon>
    </lineage>
</organism>
<dbReference type="GO" id="GO:0005737">
    <property type="term" value="C:cytoplasm"/>
    <property type="evidence" value="ECO:0007669"/>
    <property type="project" value="TreeGrafter"/>
</dbReference>
<dbReference type="OrthoDB" id="244097at2759"/>
<dbReference type="Pfam" id="PF02594">
    <property type="entry name" value="DUF167"/>
    <property type="match status" value="1"/>
</dbReference>
<dbReference type="HAMAP" id="MF_00634">
    <property type="entry name" value="UPF0235"/>
    <property type="match status" value="1"/>
</dbReference>
<dbReference type="PANTHER" id="PTHR13420:SF7">
    <property type="entry name" value="UPF0235 PROTEIN C15ORF40"/>
    <property type="match status" value="1"/>
</dbReference>
<keyword evidence="2" id="KW-1185">Reference proteome</keyword>
<accession>A0A8S1TIS9</accession>
<reference evidence="1" key="1">
    <citation type="submission" date="2021-01" db="EMBL/GenBank/DDBJ databases">
        <authorList>
            <consortium name="Genoscope - CEA"/>
            <person name="William W."/>
        </authorList>
    </citation>
    <scope>NUCLEOTIDE SEQUENCE</scope>
</reference>
<dbReference type="InterPro" id="IPR003746">
    <property type="entry name" value="DUF167"/>
</dbReference>
<dbReference type="AlphaFoldDB" id="A0A8S1TIS9"/>